<name>A0A9P0PUJ1_ACAOB</name>
<accession>A0A9P0PUJ1</accession>
<dbReference type="OrthoDB" id="6745903at2759"/>
<dbReference type="EMBL" id="CAKOFQ010007196">
    <property type="protein sequence ID" value="CAH1994281.1"/>
    <property type="molecule type" value="Genomic_DNA"/>
</dbReference>
<dbReference type="Proteomes" id="UP001152888">
    <property type="component" value="Unassembled WGS sequence"/>
</dbReference>
<dbReference type="AlphaFoldDB" id="A0A9P0PUJ1"/>
<protein>
    <submittedName>
        <fullName evidence="1">Uncharacterized protein</fullName>
    </submittedName>
</protein>
<gene>
    <name evidence="1" type="ORF">ACAOBT_LOCUS22034</name>
</gene>
<keyword evidence="2" id="KW-1185">Reference proteome</keyword>
<evidence type="ECO:0000313" key="1">
    <source>
        <dbReference type="EMBL" id="CAH1994281.1"/>
    </source>
</evidence>
<proteinExistence type="predicted"/>
<organism evidence="1 2">
    <name type="scientific">Acanthoscelides obtectus</name>
    <name type="common">Bean weevil</name>
    <name type="synonym">Bruchus obtectus</name>
    <dbReference type="NCBI Taxonomy" id="200917"/>
    <lineage>
        <taxon>Eukaryota</taxon>
        <taxon>Metazoa</taxon>
        <taxon>Ecdysozoa</taxon>
        <taxon>Arthropoda</taxon>
        <taxon>Hexapoda</taxon>
        <taxon>Insecta</taxon>
        <taxon>Pterygota</taxon>
        <taxon>Neoptera</taxon>
        <taxon>Endopterygota</taxon>
        <taxon>Coleoptera</taxon>
        <taxon>Polyphaga</taxon>
        <taxon>Cucujiformia</taxon>
        <taxon>Chrysomeloidea</taxon>
        <taxon>Chrysomelidae</taxon>
        <taxon>Bruchinae</taxon>
        <taxon>Bruchini</taxon>
        <taxon>Acanthoscelides</taxon>
    </lineage>
</organism>
<sequence>MEENAADKFITALHNPINCNFVCRLCAIFYYVIFRPLLRFNFSINILFLLG</sequence>
<comment type="caution">
    <text evidence="1">The sequence shown here is derived from an EMBL/GenBank/DDBJ whole genome shotgun (WGS) entry which is preliminary data.</text>
</comment>
<evidence type="ECO:0000313" key="2">
    <source>
        <dbReference type="Proteomes" id="UP001152888"/>
    </source>
</evidence>
<reference evidence="1" key="1">
    <citation type="submission" date="2022-03" db="EMBL/GenBank/DDBJ databases">
        <authorList>
            <person name="Sayadi A."/>
        </authorList>
    </citation>
    <scope>NUCLEOTIDE SEQUENCE</scope>
</reference>